<dbReference type="SUPFAM" id="SSF52402">
    <property type="entry name" value="Adenine nucleotide alpha hydrolases-like"/>
    <property type="match status" value="1"/>
</dbReference>
<dbReference type="GO" id="GO:0005737">
    <property type="term" value="C:cytoplasm"/>
    <property type="evidence" value="ECO:0007669"/>
    <property type="project" value="UniProtKB-SubCell"/>
</dbReference>
<dbReference type="InterPro" id="IPR012094">
    <property type="entry name" value="tRNA_Ile_lys_synt"/>
</dbReference>
<dbReference type="PANTHER" id="PTHR43033">
    <property type="entry name" value="TRNA(ILE)-LYSIDINE SYNTHASE-RELATED"/>
    <property type="match status" value="1"/>
</dbReference>
<name>A0A316J6T4_9HYPH</name>
<keyword evidence="1 6" id="KW-0436">Ligase</keyword>
<dbReference type="NCBIfam" id="TIGR02432">
    <property type="entry name" value="lysidine_TilS_N"/>
    <property type="match status" value="1"/>
</dbReference>
<dbReference type="Gene3D" id="3.40.50.620">
    <property type="entry name" value="HUPs"/>
    <property type="match status" value="1"/>
</dbReference>
<dbReference type="CDD" id="cd01992">
    <property type="entry name" value="TilS_N"/>
    <property type="match status" value="1"/>
</dbReference>
<comment type="domain">
    <text evidence="6">The N-terminal region contains the highly conserved SGGXDS motif, predicted to be a P-loop motif involved in ATP binding.</text>
</comment>
<dbReference type="HAMAP" id="MF_01161">
    <property type="entry name" value="tRNA_Ile_lys_synt"/>
    <property type="match status" value="1"/>
</dbReference>
<dbReference type="OrthoDB" id="9807403at2"/>
<comment type="catalytic activity">
    <reaction evidence="5 6">
        <text>cytidine(34) in tRNA(Ile2) + L-lysine + ATP = lysidine(34) in tRNA(Ile2) + AMP + diphosphate + H(+)</text>
        <dbReference type="Rhea" id="RHEA:43744"/>
        <dbReference type="Rhea" id="RHEA-COMP:10625"/>
        <dbReference type="Rhea" id="RHEA-COMP:10670"/>
        <dbReference type="ChEBI" id="CHEBI:15378"/>
        <dbReference type="ChEBI" id="CHEBI:30616"/>
        <dbReference type="ChEBI" id="CHEBI:32551"/>
        <dbReference type="ChEBI" id="CHEBI:33019"/>
        <dbReference type="ChEBI" id="CHEBI:82748"/>
        <dbReference type="ChEBI" id="CHEBI:83665"/>
        <dbReference type="ChEBI" id="CHEBI:456215"/>
        <dbReference type="EC" id="6.3.4.19"/>
    </reaction>
</comment>
<dbReference type="AlphaFoldDB" id="A0A316J6T4"/>
<comment type="subcellular location">
    <subcellularLocation>
        <location evidence="6">Cytoplasm</location>
    </subcellularLocation>
</comment>
<sequence>MGLSPNDIFAPFELERARGIVAAVSGGSDSLALLFLLKDYLATLDNPPRLRAVTIDHRLREESRQEAEDVGALCRAHNIEHRILAWNEPKPASGLAAAARSARYRLLVQAAQEAGADYIATGHTQDDQIETFLMRKERSSHVEARGLAAMAARSRLENSVELIRPLLGVPRQRLRKDLIARGVAWVDDPSNVNADYERPRIRLTSAAEADAVRILEQIALAGAARKRDNAVLVAALAHPGCLAFDPCGSILLDADIYAALAENPRRLLSGLLASLAGGRRFLPGDAERSRIERVLCGQEESGRLTVFGALIERGKNGSPHRFRRERRNLPAMRLERGKEIVWDGRFHLTNRGGPAFDVGAPGRQELADFTEARGLVFDAGQREALMVLPALYREGRIVHLLALAAPNLPAKTCEGIHVERHFALFDHVLPGYDFGLAGAVESCLGRKCPNFCKPD</sequence>
<dbReference type="InterPro" id="IPR011063">
    <property type="entry name" value="TilS/TtcA_N"/>
</dbReference>
<feature type="domain" description="tRNA(Ile)-lysidine/2-thiocytidine synthase N-terminal" evidence="7">
    <location>
        <begin position="20"/>
        <end position="202"/>
    </location>
</feature>
<keyword evidence="9" id="KW-1185">Reference proteome</keyword>
<dbReference type="EC" id="6.3.4.19" evidence="6"/>
<proteinExistence type="inferred from homology"/>
<dbReference type="EMBL" id="QGDB01000006">
    <property type="protein sequence ID" value="PWL16888.1"/>
    <property type="molecule type" value="Genomic_DNA"/>
</dbReference>
<keyword evidence="2 6" id="KW-0819">tRNA processing</keyword>
<evidence type="ECO:0000313" key="8">
    <source>
        <dbReference type="EMBL" id="PWL16888.1"/>
    </source>
</evidence>
<comment type="caution">
    <text evidence="8">The sequence shown here is derived from an EMBL/GenBank/DDBJ whole genome shotgun (WGS) entry which is preliminary data.</text>
</comment>
<evidence type="ECO:0000313" key="9">
    <source>
        <dbReference type="Proteomes" id="UP000245865"/>
    </source>
</evidence>
<dbReference type="RefSeq" id="WP_109707691.1">
    <property type="nucleotide sequence ID" value="NZ_QGDB01000006.1"/>
</dbReference>
<evidence type="ECO:0000256" key="5">
    <source>
        <dbReference type="ARBA" id="ARBA00048539"/>
    </source>
</evidence>
<comment type="function">
    <text evidence="6">Ligates lysine onto the cytidine present at position 34 of the AUA codon-specific tRNA(Ile) that contains the anticodon CAU, in an ATP-dependent manner. Cytidine is converted to lysidine, thus changing the amino acid specificity of the tRNA from methionine to isoleucine.</text>
</comment>
<feature type="binding site" evidence="6">
    <location>
        <begin position="25"/>
        <end position="30"/>
    </location>
    <ligand>
        <name>ATP</name>
        <dbReference type="ChEBI" id="CHEBI:30616"/>
    </ligand>
</feature>
<evidence type="ECO:0000259" key="7">
    <source>
        <dbReference type="Pfam" id="PF01171"/>
    </source>
</evidence>
<dbReference type="PANTHER" id="PTHR43033:SF1">
    <property type="entry name" value="TRNA(ILE)-LYSIDINE SYNTHASE-RELATED"/>
    <property type="match status" value="1"/>
</dbReference>
<accession>A0A316J6T4</accession>
<keyword evidence="4 6" id="KW-0067">ATP-binding</keyword>
<reference evidence="8 9" key="1">
    <citation type="submission" date="2018-05" db="EMBL/GenBank/DDBJ databases">
        <title>Comparative genomic sequence analysis between strain HN4 and CCM 8460T (Falsochrobactrum ovis) will provide more evidence to prove that HN4 is a new species of Falsochrobactrum.</title>
        <authorList>
            <person name="Lyu W."/>
            <person name="Sun L."/>
            <person name="Yao L."/>
        </authorList>
    </citation>
    <scope>NUCLEOTIDE SEQUENCE [LARGE SCALE GENOMIC DNA]</scope>
    <source>
        <strain evidence="8 9">HN4</strain>
    </source>
</reference>
<dbReference type="GO" id="GO:0032267">
    <property type="term" value="F:tRNA(Ile)-lysidine synthase activity"/>
    <property type="evidence" value="ECO:0007669"/>
    <property type="project" value="UniProtKB-EC"/>
</dbReference>
<evidence type="ECO:0000256" key="4">
    <source>
        <dbReference type="ARBA" id="ARBA00022840"/>
    </source>
</evidence>
<keyword evidence="3 6" id="KW-0547">Nucleotide-binding</keyword>
<evidence type="ECO:0000256" key="6">
    <source>
        <dbReference type="HAMAP-Rule" id="MF_01161"/>
    </source>
</evidence>
<dbReference type="InterPro" id="IPR014729">
    <property type="entry name" value="Rossmann-like_a/b/a_fold"/>
</dbReference>
<gene>
    <name evidence="6 8" type="primary">tilS</name>
    <name evidence="8" type="ORF">DKP76_15440</name>
</gene>
<keyword evidence="6" id="KW-0963">Cytoplasm</keyword>
<evidence type="ECO:0000256" key="2">
    <source>
        <dbReference type="ARBA" id="ARBA00022694"/>
    </source>
</evidence>
<protein>
    <recommendedName>
        <fullName evidence="6">tRNA(Ile)-lysidine synthase</fullName>
        <ecNumber evidence="6">6.3.4.19</ecNumber>
    </recommendedName>
    <alternativeName>
        <fullName evidence="6">tRNA(Ile)-2-lysyl-cytidine synthase</fullName>
    </alternativeName>
    <alternativeName>
        <fullName evidence="6">tRNA(Ile)-lysidine synthetase</fullName>
    </alternativeName>
</protein>
<dbReference type="InterPro" id="IPR012795">
    <property type="entry name" value="tRNA_Ile_lys_synt_N"/>
</dbReference>
<evidence type="ECO:0000256" key="3">
    <source>
        <dbReference type="ARBA" id="ARBA00022741"/>
    </source>
</evidence>
<dbReference type="GO" id="GO:0005524">
    <property type="term" value="F:ATP binding"/>
    <property type="evidence" value="ECO:0007669"/>
    <property type="project" value="UniProtKB-UniRule"/>
</dbReference>
<dbReference type="Pfam" id="PF01171">
    <property type="entry name" value="ATP_bind_3"/>
    <property type="match status" value="1"/>
</dbReference>
<organism evidence="8 9">
    <name type="scientific">Falsochrobactrum shanghaiense</name>
    <dbReference type="NCBI Taxonomy" id="2201899"/>
    <lineage>
        <taxon>Bacteria</taxon>
        <taxon>Pseudomonadati</taxon>
        <taxon>Pseudomonadota</taxon>
        <taxon>Alphaproteobacteria</taxon>
        <taxon>Hyphomicrobiales</taxon>
        <taxon>Brucellaceae</taxon>
        <taxon>Falsochrobactrum</taxon>
    </lineage>
</organism>
<dbReference type="Proteomes" id="UP000245865">
    <property type="component" value="Unassembled WGS sequence"/>
</dbReference>
<comment type="similarity">
    <text evidence="6">Belongs to the tRNA(Ile)-lysidine synthase family.</text>
</comment>
<evidence type="ECO:0000256" key="1">
    <source>
        <dbReference type="ARBA" id="ARBA00022598"/>
    </source>
</evidence>
<dbReference type="GO" id="GO:0006400">
    <property type="term" value="P:tRNA modification"/>
    <property type="evidence" value="ECO:0007669"/>
    <property type="project" value="UniProtKB-UniRule"/>
</dbReference>